<evidence type="ECO:0000313" key="1">
    <source>
        <dbReference type="EMBL" id="CRL18770.1"/>
    </source>
</evidence>
<dbReference type="EMBL" id="HG793135">
    <property type="protein sequence ID" value="CRL18770.1"/>
    <property type="molecule type" value="Genomic_DNA"/>
</dbReference>
<proteinExistence type="predicted"/>
<reference evidence="1 2" key="1">
    <citation type="journal article" date="2014" name="Nat. Commun.">
        <title>Multiple recent horizontal transfers of a large genomic region in cheese making fungi.</title>
        <authorList>
            <person name="Cheeseman K."/>
            <person name="Ropars J."/>
            <person name="Renault P."/>
            <person name="Dupont J."/>
            <person name="Gouzy J."/>
            <person name="Branca A."/>
            <person name="Abraham A.L."/>
            <person name="Ceppi M."/>
            <person name="Conseiller E."/>
            <person name="Debuchy R."/>
            <person name="Malagnac F."/>
            <person name="Goarin A."/>
            <person name="Silar P."/>
            <person name="Lacoste S."/>
            <person name="Sallet E."/>
            <person name="Bensimon A."/>
            <person name="Giraud T."/>
            <person name="Brygoo Y."/>
        </authorList>
    </citation>
    <scope>NUCLEOTIDE SEQUENCE [LARGE SCALE GENOMIC DNA]</scope>
    <source>
        <strain evidence="2">FM 013</strain>
    </source>
</reference>
<keyword evidence="2" id="KW-1185">Reference proteome</keyword>
<sequence length="51" mass="5764">MVLRVRFQIQIHAFLNPAIVYCTRNARIEDIVLRSADLIGGCAYIVFVARG</sequence>
<accession>A0A0G4NXJ1</accession>
<gene>
    <name evidence="1" type="ORF">PCAMFM013_S002g000640</name>
</gene>
<evidence type="ECO:0000313" key="2">
    <source>
        <dbReference type="Proteomes" id="UP000053732"/>
    </source>
</evidence>
<name>A0A0G4NXJ1_PENC3</name>
<dbReference type="Proteomes" id="UP000053732">
    <property type="component" value="Unassembled WGS sequence"/>
</dbReference>
<dbReference type="AlphaFoldDB" id="A0A0G4NXJ1"/>
<organism evidence="1 2">
    <name type="scientific">Penicillium camemberti (strain FM 013)</name>
    <dbReference type="NCBI Taxonomy" id="1429867"/>
    <lineage>
        <taxon>Eukaryota</taxon>
        <taxon>Fungi</taxon>
        <taxon>Dikarya</taxon>
        <taxon>Ascomycota</taxon>
        <taxon>Pezizomycotina</taxon>
        <taxon>Eurotiomycetes</taxon>
        <taxon>Eurotiomycetidae</taxon>
        <taxon>Eurotiales</taxon>
        <taxon>Aspergillaceae</taxon>
        <taxon>Penicillium</taxon>
    </lineage>
</organism>
<protein>
    <submittedName>
        <fullName evidence="1">Str. FM013</fullName>
    </submittedName>
</protein>